<dbReference type="GO" id="GO:0004601">
    <property type="term" value="F:peroxidase activity"/>
    <property type="evidence" value="ECO:0007669"/>
    <property type="project" value="UniProtKB-KW"/>
</dbReference>
<evidence type="ECO:0000313" key="1">
    <source>
        <dbReference type="EMBL" id="KAK1746191.1"/>
    </source>
</evidence>
<sequence length="420" mass="48122">MRMMKEGSPVSAYSLILLVASVAAAVFLLNHHTPEYQQAPSHRRLNVLNPKTVLLKDPLQLQGQGQVDHPLCQLLPQVPDDLSWIPVPMNERGPPCSSHAEGINLKRCCVGQCRKWHKSISSDEPAYEGLFLKPDMPDLVSMPRMLEHLHVFVQQQNLERINSNPRYGRTHPIDTCVLWYTGYSLTQDQASAAICKLTSLGYEISNKQKCDINDKDMLLRGTCELISQSNQYCPKIRVRHTLHDIWQRKRASYVDEAGPLIYNYGVRANTLEKFDEWMEKKFTDDDFQVIDQVGRYPFMWREHEPQHFATKDGSYGGQASKCQDSGNYNNYRNEAALRFFERKGLLGKISVIKSFNALRPLSGFHLGFGDCTHYCYSPWRFDLTWHGIALALQTLPEQQNACVQLHNVNVDAQLHIQYGK</sequence>
<keyword evidence="1" id="KW-0575">Peroxidase</keyword>
<gene>
    <name evidence="1" type="ORF">QTG54_002798</name>
</gene>
<keyword evidence="1" id="KW-0560">Oxidoreductase</keyword>
<comment type="caution">
    <text evidence="1">The sequence shown here is derived from an EMBL/GenBank/DDBJ whole genome shotgun (WGS) entry which is preliminary data.</text>
</comment>
<accession>A0AAD8YJ89</accession>
<dbReference type="Proteomes" id="UP001224775">
    <property type="component" value="Unassembled WGS sequence"/>
</dbReference>
<dbReference type="AlphaFoldDB" id="A0AAD8YJ89"/>
<reference evidence="1" key="1">
    <citation type="submission" date="2023-06" db="EMBL/GenBank/DDBJ databases">
        <title>Survivors Of The Sea: Transcriptome response of Skeletonema marinoi to long-term dormancy.</title>
        <authorList>
            <person name="Pinder M.I.M."/>
            <person name="Kourtchenko O."/>
            <person name="Robertson E.K."/>
            <person name="Larsson T."/>
            <person name="Maumus F."/>
            <person name="Osuna-Cruz C.M."/>
            <person name="Vancaester E."/>
            <person name="Stenow R."/>
            <person name="Vandepoele K."/>
            <person name="Ploug H."/>
            <person name="Bruchert V."/>
            <person name="Godhe A."/>
            <person name="Topel M."/>
        </authorList>
    </citation>
    <scope>NUCLEOTIDE SEQUENCE</scope>
    <source>
        <strain evidence="1">R05AC</strain>
    </source>
</reference>
<dbReference type="EC" id="1.11.1.21" evidence="1"/>
<proteinExistence type="predicted"/>
<name>A0AAD8YJ89_9STRA</name>
<protein>
    <submittedName>
        <fullName evidence="1">Catalase-peroxidase</fullName>
        <ecNumber evidence="1">1.11.1.21</ecNumber>
    </submittedName>
</protein>
<evidence type="ECO:0000313" key="2">
    <source>
        <dbReference type="Proteomes" id="UP001224775"/>
    </source>
</evidence>
<dbReference type="EMBL" id="JATAAI010000004">
    <property type="protein sequence ID" value="KAK1746191.1"/>
    <property type="molecule type" value="Genomic_DNA"/>
</dbReference>
<organism evidence="1 2">
    <name type="scientific">Skeletonema marinoi</name>
    <dbReference type="NCBI Taxonomy" id="267567"/>
    <lineage>
        <taxon>Eukaryota</taxon>
        <taxon>Sar</taxon>
        <taxon>Stramenopiles</taxon>
        <taxon>Ochrophyta</taxon>
        <taxon>Bacillariophyta</taxon>
        <taxon>Coscinodiscophyceae</taxon>
        <taxon>Thalassiosirophycidae</taxon>
        <taxon>Thalassiosirales</taxon>
        <taxon>Skeletonemataceae</taxon>
        <taxon>Skeletonema</taxon>
        <taxon>Skeletonema marinoi-dohrnii complex</taxon>
    </lineage>
</organism>
<keyword evidence="2" id="KW-1185">Reference proteome</keyword>